<accession>A0ABN1DD31</accession>
<gene>
    <name evidence="6" type="ORF">GCM10009533_44480</name>
</gene>
<dbReference type="Pfam" id="PF08448">
    <property type="entry name" value="PAS_4"/>
    <property type="match status" value="1"/>
</dbReference>
<dbReference type="SMART" id="SM00267">
    <property type="entry name" value="GGDEF"/>
    <property type="match status" value="1"/>
</dbReference>
<dbReference type="PROSITE" id="PS50113">
    <property type="entry name" value="PAC"/>
    <property type="match status" value="2"/>
</dbReference>
<dbReference type="SUPFAM" id="SSF55073">
    <property type="entry name" value="Nucleotide cyclase"/>
    <property type="match status" value="1"/>
</dbReference>
<dbReference type="InterPro" id="IPR001610">
    <property type="entry name" value="PAC"/>
</dbReference>
<evidence type="ECO:0000259" key="5">
    <source>
        <dbReference type="PROSITE" id="PS50887"/>
    </source>
</evidence>
<dbReference type="RefSeq" id="WP_231850002.1">
    <property type="nucleotide sequence ID" value="NZ_BAAAGS010000031.1"/>
</dbReference>
<dbReference type="NCBIfam" id="TIGR00254">
    <property type="entry name" value="GGDEF"/>
    <property type="match status" value="1"/>
</dbReference>
<dbReference type="SUPFAM" id="SSF55785">
    <property type="entry name" value="PYP-like sensor domain (PAS domain)"/>
    <property type="match status" value="3"/>
</dbReference>
<proteinExistence type="predicted"/>
<dbReference type="NCBIfam" id="TIGR00229">
    <property type="entry name" value="sensory_box"/>
    <property type="match status" value="2"/>
</dbReference>
<dbReference type="InterPro" id="IPR000160">
    <property type="entry name" value="GGDEF_dom"/>
</dbReference>
<evidence type="ECO:0000259" key="4">
    <source>
        <dbReference type="PROSITE" id="PS50883"/>
    </source>
</evidence>
<evidence type="ECO:0000259" key="2">
    <source>
        <dbReference type="PROSITE" id="PS50112"/>
    </source>
</evidence>
<reference evidence="6 7" key="1">
    <citation type="journal article" date="2019" name="Int. J. Syst. Evol. Microbiol.">
        <title>The Global Catalogue of Microorganisms (GCM) 10K type strain sequencing project: providing services to taxonomists for standard genome sequencing and annotation.</title>
        <authorList>
            <consortium name="The Broad Institute Genomics Platform"/>
            <consortium name="The Broad Institute Genome Sequencing Center for Infectious Disease"/>
            <person name="Wu L."/>
            <person name="Ma J."/>
        </authorList>
    </citation>
    <scope>NUCLEOTIDE SEQUENCE [LARGE SCALE GENOMIC DNA]</scope>
    <source>
        <strain evidence="6 7">JCM 10303</strain>
    </source>
</reference>
<sequence>MTEREHRVRRIRRALPSSDHPGMLSHTGMLSHADKLAWLVEAERMARMGSFAFDVARGVGYGSPLLMEWFAQGQDEIVVDDLHQLLNALHPDDRAAAEKCYTEVVADPGGLTRSVQIRDQSGEHIYLCNVRAEHGPDGRLARLLGTVQDVTEQRTLEWKLRDEQQRVVDAQQLARLGTWEWDPGSGRTRFSDLLYELTGRNRAETTTYHGYLERVPADERRRVHRIWQGLRRDRQPVEFEHRYVRLDGSVRVWRMHGAERHDIAGRPRLLGTVQDVTEEHAAQSRLRRFIDLCELAPVGVGLFDQEERLVHANPALCRLLGHSPEQLRGMTTEAISEPGEQNRWSLPDAARGSGTAPAPRRWLRRRDGDSVYCELHSTESVQDDGTRFWLVVFQDVTEPFRTAEILRHQATHDELTGLPNHTAVKAALGDLLASAGADRVAVFLCDIDNFKRINNSLGHDAGDELLVALARRLESRLPRECTPARLSGDDFLVVCSDIDAAGGVESLARTMSGLLSTAVPVHGQLIKVSVSIGAAMRHDPLTTGGDLLRFADAALSEAKRQGSGRLSLAGPALRDAANQQVHLEGELRKALQDGELEMHYQPVVSDDGTIVTVESLLRWPHPERGMLRPGAFMPIAEQGGMLRDLDLWVLRTCLREAADWPLARGAPVRIAVNLSALVPGDPGFVDTVREAITDSGIAPSRVILELVETALVDLPDRSRQAMDELTRYGVRFSVDDFGTGYSSLARLKDLPAHTIKLDRRFVSGVVTDPADLAVAKAVADIAHAMRRRCVAEGVETATQFHVLRGIGVNGYQGWLFSYPLPARELLPLLRKGHLPVPTA</sequence>
<evidence type="ECO:0000259" key="3">
    <source>
        <dbReference type="PROSITE" id="PS50113"/>
    </source>
</evidence>
<dbReference type="CDD" id="cd01948">
    <property type="entry name" value="EAL"/>
    <property type="match status" value="1"/>
</dbReference>
<dbReference type="PROSITE" id="PS50883">
    <property type="entry name" value="EAL"/>
    <property type="match status" value="1"/>
</dbReference>
<dbReference type="Pfam" id="PF00990">
    <property type="entry name" value="GGDEF"/>
    <property type="match status" value="1"/>
</dbReference>
<dbReference type="PROSITE" id="PS50887">
    <property type="entry name" value="GGDEF"/>
    <property type="match status" value="1"/>
</dbReference>
<dbReference type="InterPro" id="IPR000014">
    <property type="entry name" value="PAS"/>
</dbReference>
<dbReference type="InterPro" id="IPR035919">
    <property type="entry name" value="EAL_sf"/>
</dbReference>
<dbReference type="InterPro" id="IPR013656">
    <property type="entry name" value="PAS_4"/>
</dbReference>
<feature type="domain" description="GGDEF" evidence="5">
    <location>
        <begin position="438"/>
        <end position="571"/>
    </location>
</feature>
<dbReference type="CDD" id="cd00130">
    <property type="entry name" value="PAS"/>
    <property type="match status" value="1"/>
</dbReference>
<feature type="domain" description="PAC" evidence="3">
    <location>
        <begin position="111"/>
        <end position="162"/>
    </location>
</feature>
<protein>
    <submittedName>
        <fullName evidence="6">EAL domain-containing protein</fullName>
    </submittedName>
</protein>
<evidence type="ECO:0000256" key="1">
    <source>
        <dbReference type="SAM" id="MobiDB-lite"/>
    </source>
</evidence>
<dbReference type="Gene3D" id="3.30.70.270">
    <property type="match status" value="1"/>
</dbReference>
<dbReference type="Pfam" id="PF00563">
    <property type="entry name" value="EAL"/>
    <property type="match status" value="1"/>
</dbReference>
<feature type="domain" description="PAC" evidence="3">
    <location>
        <begin position="237"/>
        <end position="288"/>
    </location>
</feature>
<dbReference type="InterPro" id="IPR000700">
    <property type="entry name" value="PAS-assoc_C"/>
</dbReference>
<dbReference type="PANTHER" id="PTHR44757:SF2">
    <property type="entry name" value="BIOFILM ARCHITECTURE MAINTENANCE PROTEIN MBAA"/>
    <property type="match status" value="1"/>
</dbReference>
<dbReference type="SMART" id="SM00052">
    <property type="entry name" value="EAL"/>
    <property type="match status" value="1"/>
</dbReference>
<dbReference type="SMART" id="SM00091">
    <property type="entry name" value="PAS"/>
    <property type="match status" value="1"/>
</dbReference>
<organism evidence="6 7">
    <name type="scientific">Saccharopolyspora erythraea</name>
    <name type="common">Streptomyces erythraeus</name>
    <dbReference type="NCBI Taxonomy" id="1836"/>
    <lineage>
        <taxon>Bacteria</taxon>
        <taxon>Bacillati</taxon>
        <taxon>Actinomycetota</taxon>
        <taxon>Actinomycetes</taxon>
        <taxon>Pseudonocardiales</taxon>
        <taxon>Pseudonocardiaceae</taxon>
        <taxon>Saccharopolyspora</taxon>
    </lineage>
</organism>
<dbReference type="InterPro" id="IPR043128">
    <property type="entry name" value="Rev_trsase/Diguanyl_cyclase"/>
</dbReference>
<dbReference type="PANTHER" id="PTHR44757">
    <property type="entry name" value="DIGUANYLATE CYCLASE DGCP"/>
    <property type="match status" value="1"/>
</dbReference>
<dbReference type="SUPFAM" id="SSF141868">
    <property type="entry name" value="EAL domain-like"/>
    <property type="match status" value="1"/>
</dbReference>
<dbReference type="InterPro" id="IPR035965">
    <property type="entry name" value="PAS-like_dom_sf"/>
</dbReference>
<comment type="caution">
    <text evidence="6">The sequence shown here is derived from an EMBL/GenBank/DDBJ whole genome shotgun (WGS) entry which is preliminary data.</text>
</comment>
<dbReference type="CDD" id="cd01949">
    <property type="entry name" value="GGDEF"/>
    <property type="match status" value="1"/>
</dbReference>
<dbReference type="PROSITE" id="PS50112">
    <property type="entry name" value="PAS"/>
    <property type="match status" value="1"/>
</dbReference>
<name>A0ABN1DD31_SACER</name>
<dbReference type="Gene3D" id="3.30.450.20">
    <property type="entry name" value="PAS domain"/>
    <property type="match status" value="3"/>
</dbReference>
<dbReference type="InterPro" id="IPR052155">
    <property type="entry name" value="Biofilm_reg_signaling"/>
</dbReference>
<evidence type="ECO:0000313" key="6">
    <source>
        <dbReference type="EMBL" id="GAA0540494.1"/>
    </source>
</evidence>
<evidence type="ECO:0000313" key="7">
    <source>
        <dbReference type="Proteomes" id="UP001500729"/>
    </source>
</evidence>
<dbReference type="InterPro" id="IPR001633">
    <property type="entry name" value="EAL_dom"/>
</dbReference>
<feature type="region of interest" description="Disordered" evidence="1">
    <location>
        <begin position="337"/>
        <end position="361"/>
    </location>
</feature>
<dbReference type="Pfam" id="PF00989">
    <property type="entry name" value="PAS"/>
    <property type="match status" value="1"/>
</dbReference>
<dbReference type="SMART" id="SM00086">
    <property type="entry name" value="PAC"/>
    <property type="match status" value="3"/>
</dbReference>
<dbReference type="Gene3D" id="2.10.70.100">
    <property type="match status" value="1"/>
</dbReference>
<feature type="domain" description="PAS" evidence="2">
    <location>
        <begin position="282"/>
        <end position="329"/>
    </location>
</feature>
<keyword evidence="7" id="KW-1185">Reference proteome</keyword>
<dbReference type="InterPro" id="IPR013767">
    <property type="entry name" value="PAS_fold"/>
</dbReference>
<dbReference type="EMBL" id="BAAAGS010000031">
    <property type="protein sequence ID" value="GAA0540494.1"/>
    <property type="molecule type" value="Genomic_DNA"/>
</dbReference>
<dbReference type="InterPro" id="IPR029787">
    <property type="entry name" value="Nucleotide_cyclase"/>
</dbReference>
<dbReference type="Gene3D" id="3.20.20.450">
    <property type="entry name" value="EAL domain"/>
    <property type="match status" value="1"/>
</dbReference>
<feature type="domain" description="EAL" evidence="4">
    <location>
        <begin position="580"/>
        <end position="833"/>
    </location>
</feature>
<dbReference type="Proteomes" id="UP001500729">
    <property type="component" value="Unassembled WGS sequence"/>
</dbReference>